<accession>A0A2D4P9R9</accession>
<reference evidence="1" key="2">
    <citation type="submission" date="2017-11" db="EMBL/GenBank/DDBJ databases">
        <title>Coralsnake Venomics: Analyses of Venom Gland Transcriptomes and Proteomes of Six Brazilian Taxa.</title>
        <authorList>
            <person name="Aird S.D."/>
            <person name="Jorge da Silva N."/>
            <person name="Qiu L."/>
            <person name="Villar-Briones A."/>
            <person name="Aparecida-Saddi V."/>
            <person name="Campos-Telles M.P."/>
            <person name="Grau M."/>
            <person name="Mikheyev A.S."/>
        </authorList>
    </citation>
    <scope>NUCLEOTIDE SEQUENCE</scope>
    <source>
        <tissue evidence="1">Venom_gland</tissue>
    </source>
</reference>
<protein>
    <submittedName>
        <fullName evidence="1">Uncharacterized protein</fullName>
    </submittedName>
</protein>
<reference evidence="1" key="1">
    <citation type="submission" date="2017-07" db="EMBL/GenBank/DDBJ databases">
        <authorList>
            <person name="Mikheyev A."/>
            <person name="Grau M."/>
        </authorList>
    </citation>
    <scope>NUCLEOTIDE SEQUENCE</scope>
    <source>
        <tissue evidence="1">Venom_gland</tissue>
    </source>
</reference>
<dbReference type="EMBL" id="IACN01057284">
    <property type="protein sequence ID" value="LAB54767.1"/>
    <property type="molecule type" value="Transcribed_RNA"/>
</dbReference>
<name>A0A2D4P9R9_MICSU</name>
<dbReference type="AlphaFoldDB" id="A0A2D4P9R9"/>
<sequence length="106" mass="11210">MFSTSQNAVVSVIDTPTLHPSSARLLEGTVSPHWDWPMPLVPAEEACCGSCQPNYSSCWSSGGGPSLLFLLPSETSCPTSVRLAPTLLSLCRGLKTGWNSAMEVIG</sequence>
<proteinExistence type="predicted"/>
<evidence type="ECO:0000313" key="1">
    <source>
        <dbReference type="EMBL" id="LAB54767.1"/>
    </source>
</evidence>
<organism evidence="1">
    <name type="scientific">Micrurus surinamensis</name>
    <name type="common">Surinam coral snake</name>
    <dbReference type="NCBI Taxonomy" id="129470"/>
    <lineage>
        <taxon>Eukaryota</taxon>
        <taxon>Metazoa</taxon>
        <taxon>Chordata</taxon>
        <taxon>Craniata</taxon>
        <taxon>Vertebrata</taxon>
        <taxon>Euteleostomi</taxon>
        <taxon>Lepidosauria</taxon>
        <taxon>Squamata</taxon>
        <taxon>Bifurcata</taxon>
        <taxon>Unidentata</taxon>
        <taxon>Episquamata</taxon>
        <taxon>Toxicofera</taxon>
        <taxon>Serpentes</taxon>
        <taxon>Colubroidea</taxon>
        <taxon>Elapidae</taxon>
        <taxon>Elapinae</taxon>
        <taxon>Micrurus</taxon>
    </lineage>
</organism>